<sequence length="29" mass="3057">VELVDTPDSKSGSFAGVTVRARPLVPNMN</sequence>
<feature type="region of interest" description="Disordered" evidence="1">
    <location>
        <begin position="1"/>
        <end position="29"/>
    </location>
</feature>
<proteinExistence type="predicted"/>
<evidence type="ECO:0000256" key="1">
    <source>
        <dbReference type="SAM" id="MobiDB-lite"/>
    </source>
</evidence>
<reference evidence="2" key="1">
    <citation type="submission" date="2018-05" db="EMBL/GenBank/DDBJ databases">
        <authorList>
            <person name="Lanie J.A."/>
            <person name="Ng W.-L."/>
            <person name="Kazmierczak K.M."/>
            <person name="Andrzejewski T.M."/>
            <person name="Davidsen T.M."/>
            <person name="Wayne K.J."/>
            <person name="Tettelin H."/>
            <person name="Glass J.I."/>
            <person name="Rusch D."/>
            <person name="Podicherti R."/>
            <person name="Tsui H.-C.T."/>
            <person name="Winkler M.E."/>
        </authorList>
    </citation>
    <scope>NUCLEOTIDE SEQUENCE</scope>
</reference>
<feature type="non-terminal residue" evidence="2">
    <location>
        <position position="1"/>
    </location>
</feature>
<dbReference type="EMBL" id="UINC01000686">
    <property type="protein sequence ID" value="SUZ59564.1"/>
    <property type="molecule type" value="Genomic_DNA"/>
</dbReference>
<evidence type="ECO:0000313" key="2">
    <source>
        <dbReference type="EMBL" id="SUZ59564.1"/>
    </source>
</evidence>
<name>A0A381NZD6_9ZZZZ</name>
<organism evidence="2">
    <name type="scientific">marine metagenome</name>
    <dbReference type="NCBI Taxonomy" id="408172"/>
    <lineage>
        <taxon>unclassified sequences</taxon>
        <taxon>metagenomes</taxon>
        <taxon>ecological metagenomes</taxon>
    </lineage>
</organism>
<gene>
    <name evidence="2" type="ORF">METZ01_LOCUS12418</name>
</gene>
<protein>
    <submittedName>
        <fullName evidence="2">Uncharacterized protein</fullName>
    </submittedName>
</protein>
<dbReference type="AlphaFoldDB" id="A0A381NZD6"/>
<accession>A0A381NZD6</accession>